<accession>A0A507QQ49</accession>
<gene>
    <name evidence="3" type="ORF">MPDQ_001099</name>
</gene>
<dbReference type="Pfam" id="PF24483">
    <property type="entry name" value="DUF7582"/>
    <property type="match status" value="1"/>
</dbReference>
<dbReference type="AlphaFoldDB" id="A0A507QQ49"/>
<organism evidence="3 4">
    <name type="scientific">Monascus purpureus</name>
    <name type="common">Red mold</name>
    <name type="synonym">Monascus anka</name>
    <dbReference type="NCBI Taxonomy" id="5098"/>
    <lineage>
        <taxon>Eukaryota</taxon>
        <taxon>Fungi</taxon>
        <taxon>Dikarya</taxon>
        <taxon>Ascomycota</taxon>
        <taxon>Pezizomycotina</taxon>
        <taxon>Eurotiomycetes</taxon>
        <taxon>Eurotiomycetidae</taxon>
        <taxon>Eurotiales</taxon>
        <taxon>Aspergillaceae</taxon>
        <taxon>Monascus</taxon>
    </lineage>
</organism>
<keyword evidence="1" id="KW-1133">Transmembrane helix</keyword>
<dbReference type="Proteomes" id="UP000319663">
    <property type="component" value="Unassembled WGS sequence"/>
</dbReference>
<keyword evidence="1" id="KW-0472">Membrane</keyword>
<name>A0A507QQ49_MONPU</name>
<feature type="domain" description="DUF7582" evidence="2">
    <location>
        <begin position="60"/>
        <end position="212"/>
    </location>
</feature>
<evidence type="ECO:0000259" key="2">
    <source>
        <dbReference type="Pfam" id="PF24483"/>
    </source>
</evidence>
<keyword evidence="4" id="KW-1185">Reference proteome</keyword>
<feature type="transmembrane region" description="Helical" evidence="1">
    <location>
        <begin position="29"/>
        <end position="50"/>
    </location>
</feature>
<protein>
    <recommendedName>
        <fullName evidence="2">DUF7582 domain-containing protein</fullName>
    </recommendedName>
</protein>
<dbReference type="InterPro" id="IPR056004">
    <property type="entry name" value="DUF7582"/>
</dbReference>
<comment type="caution">
    <text evidence="3">The sequence shown here is derived from an EMBL/GenBank/DDBJ whole genome shotgun (WGS) entry which is preliminary data.</text>
</comment>
<dbReference type="OrthoDB" id="3348320at2759"/>
<evidence type="ECO:0000313" key="3">
    <source>
        <dbReference type="EMBL" id="TQB69953.1"/>
    </source>
</evidence>
<dbReference type="STRING" id="5098.A0A507QQ49"/>
<evidence type="ECO:0000313" key="4">
    <source>
        <dbReference type="Proteomes" id="UP000319663"/>
    </source>
</evidence>
<keyword evidence="1" id="KW-0812">Transmembrane</keyword>
<reference evidence="3 4" key="1">
    <citation type="submission" date="2019-06" db="EMBL/GenBank/DDBJ databases">
        <title>Wine fermentation using esterase from Monascus purpureus.</title>
        <authorList>
            <person name="Geng C."/>
            <person name="Zhang Y."/>
        </authorList>
    </citation>
    <scope>NUCLEOTIDE SEQUENCE [LARGE SCALE GENOMIC DNA]</scope>
    <source>
        <strain evidence="3">HQ1</strain>
    </source>
</reference>
<evidence type="ECO:0000256" key="1">
    <source>
        <dbReference type="SAM" id="Phobius"/>
    </source>
</evidence>
<dbReference type="EMBL" id="VIFY01000128">
    <property type="protein sequence ID" value="TQB69953.1"/>
    <property type="molecule type" value="Genomic_DNA"/>
</dbReference>
<proteinExistence type="predicted"/>
<sequence>MEVEKNSFGADDFKKGLEALDDEMGKDEWLFAFSPITLLSAGGFLAVSLFRNRESTEDLDYFIEPKWTHDDDIKGPLRSAMVRTARRLGFAEDWANDEMALFVPDRSKQHLFEAAQKQNIVLWEGTNLRVLAVPLKWALERKLRRIHDETQNSKRESDMDDSLALLKYLRAQNGGPLDMEQIRTLNFFSVEMPPDHATMVTVAVAYRKKYNEDSFA</sequence>